<keyword evidence="5" id="KW-1003">Cell membrane</keyword>
<evidence type="ECO:0000313" key="7">
    <source>
        <dbReference type="Proteomes" id="UP000244792"/>
    </source>
</evidence>
<feature type="transmembrane region" description="Helical" evidence="5">
    <location>
        <begin position="20"/>
        <end position="36"/>
    </location>
</feature>
<evidence type="ECO:0000256" key="5">
    <source>
        <dbReference type="HAMAP-Rule" id="MF_00902"/>
    </source>
</evidence>
<dbReference type="Pfam" id="PF00902">
    <property type="entry name" value="TatC"/>
    <property type="match status" value="1"/>
</dbReference>
<evidence type="ECO:0000256" key="1">
    <source>
        <dbReference type="ARBA" id="ARBA00004141"/>
    </source>
</evidence>
<evidence type="ECO:0000313" key="6">
    <source>
        <dbReference type="EMBL" id="AWB10556.1"/>
    </source>
</evidence>
<keyword evidence="2 5" id="KW-0812">Transmembrane</keyword>
<feature type="transmembrane region" description="Helical" evidence="5">
    <location>
        <begin position="68"/>
        <end position="89"/>
    </location>
</feature>
<feature type="transmembrane region" description="Helical" evidence="5">
    <location>
        <begin position="212"/>
        <end position="230"/>
    </location>
</feature>
<keyword evidence="5" id="KW-0811">Translocation</keyword>
<dbReference type="PANTHER" id="PTHR30371">
    <property type="entry name" value="SEC-INDEPENDENT PROTEIN TRANSLOCASE PROTEIN TATC"/>
    <property type="match status" value="1"/>
</dbReference>
<evidence type="ECO:0000256" key="2">
    <source>
        <dbReference type="ARBA" id="ARBA00022692"/>
    </source>
</evidence>
<dbReference type="GO" id="GO:0033281">
    <property type="term" value="C:TAT protein transport complex"/>
    <property type="evidence" value="ECO:0007669"/>
    <property type="project" value="UniProtKB-UniRule"/>
</dbReference>
<dbReference type="GO" id="GO:0065002">
    <property type="term" value="P:intracellular protein transmembrane transport"/>
    <property type="evidence" value="ECO:0007669"/>
    <property type="project" value="TreeGrafter"/>
</dbReference>
<keyword evidence="3 5" id="KW-1133">Transmembrane helix</keyword>
<protein>
    <recommendedName>
        <fullName evidence="5">Sec-independent protein translocase protein TatC</fullName>
    </recommendedName>
</protein>
<dbReference type="RefSeq" id="WP_108309348.1">
    <property type="nucleotide sequence ID" value="NZ_CP020921.1"/>
</dbReference>
<keyword evidence="5" id="KW-0813">Transport</keyword>
<gene>
    <name evidence="5" type="primary">tatC</name>
    <name evidence="6" type="ORF">TDSAC_1214</name>
</gene>
<dbReference type="OrthoDB" id="9777044at2"/>
<dbReference type="EMBL" id="CP020921">
    <property type="protein sequence ID" value="AWB10556.1"/>
    <property type="molecule type" value="Genomic_DNA"/>
</dbReference>
<dbReference type="GO" id="GO:0043953">
    <property type="term" value="P:protein transport by the Tat complex"/>
    <property type="evidence" value="ECO:0007669"/>
    <property type="project" value="UniProtKB-UniRule"/>
</dbReference>
<dbReference type="HAMAP" id="MF_00902">
    <property type="entry name" value="TatC"/>
    <property type="match status" value="1"/>
</dbReference>
<comment type="subunit">
    <text evidence="5">Forms a complex with TatA.</text>
</comment>
<dbReference type="PRINTS" id="PR01840">
    <property type="entry name" value="TATCFAMILY"/>
</dbReference>
<keyword evidence="5" id="KW-0653">Protein transport</keyword>
<reference evidence="6 7" key="1">
    <citation type="submission" date="2017-04" db="EMBL/GenBank/DDBJ databases">
        <title>Genomic insights into metabolism of Thermodesulfobium acidiphilum.</title>
        <authorList>
            <person name="Toshchakov S.V."/>
            <person name="Frolov E.N."/>
            <person name="Kublanov I.V."/>
            <person name="Samarov N.I."/>
            <person name="Novikov A."/>
            <person name="Lebedinsky A.V."/>
            <person name="Bonch-Osmolovskaya E.A."/>
            <person name="Chernyh N.A."/>
        </authorList>
    </citation>
    <scope>NUCLEOTIDE SEQUENCE [LARGE SCALE GENOMIC DNA]</scope>
    <source>
        <strain evidence="6 7">3127-1</strain>
    </source>
</reference>
<dbReference type="KEGG" id="taci:TDSAC_1214"/>
<feature type="transmembrane region" description="Helical" evidence="5">
    <location>
        <begin position="151"/>
        <end position="177"/>
    </location>
</feature>
<comment type="similarity">
    <text evidence="5">Belongs to the TatC family.</text>
</comment>
<sequence>MNEKEMSLIEHLSDLRKTLIIGLGSWFVGIIIAWFFKDKVLSFISSTLPKGTLVYFSPLEMFTTDLKLSMILGFIIMSPIIFYSIWWFLAPGLYENEQKFVKRWMPVMVILFFIGALFSAKIILPFALNFFVFHSTSFAVAKLSIAKFISFYFLTIVFFGLMFQLPLVLSLLILLNIVSYQTLKKLRKFFYILIFLFIGFISPPDLFSQGIMFIPLMLLFEIGMFISSKLKPMKF</sequence>
<dbReference type="Proteomes" id="UP000244792">
    <property type="component" value="Chromosome"/>
</dbReference>
<dbReference type="NCBIfam" id="TIGR00945">
    <property type="entry name" value="tatC"/>
    <property type="match status" value="1"/>
</dbReference>
<evidence type="ECO:0000256" key="4">
    <source>
        <dbReference type="ARBA" id="ARBA00023136"/>
    </source>
</evidence>
<proteinExistence type="inferred from homology"/>
<keyword evidence="4 5" id="KW-0472">Membrane</keyword>
<feature type="transmembrane region" description="Helical" evidence="5">
    <location>
        <begin position="189"/>
        <end position="206"/>
    </location>
</feature>
<accession>A0A2R4W1H5</accession>
<keyword evidence="7" id="KW-1185">Reference proteome</keyword>
<name>A0A2R4W1H5_THEAF</name>
<dbReference type="AlphaFoldDB" id="A0A2R4W1H5"/>
<feature type="transmembrane region" description="Helical" evidence="5">
    <location>
        <begin position="109"/>
        <end position="131"/>
    </location>
</feature>
<comment type="subcellular location">
    <subcellularLocation>
        <location evidence="5">Cell membrane</location>
        <topology evidence="5">Multi-pass membrane protein</topology>
    </subcellularLocation>
    <subcellularLocation>
        <location evidence="1">Membrane</location>
        <topology evidence="1">Multi-pass membrane protein</topology>
    </subcellularLocation>
</comment>
<dbReference type="PANTHER" id="PTHR30371:SF0">
    <property type="entry name" value="SEC-INDEPENDENT PROTEIN TRANSLOCASE PROTEIN TATC, CHLOROPLASTIC-RELATED"/>
    <property type="match status" value="1"/>
</dbReference>
<organism evidence="6 7">
    <name type="scientific">Thermodesulfobium acidiphilum</name>
    <dbReference type="NCBI Taxonomy" id="1794699"/>
    <lineage>
        <taxon>Bacteria</taxon>
        <taxon>Pseudomonadati</taxon>
        <taxon>Thermodesulfobiota</taxon>
        <taxon>Thermodesulfobiia</taxon>
        <taxon>Thermodesulfobiales</taxon>
        <taxon>Thermodesulfobiaceae</taxon>
        <taxon>Thermodesulfobium</taxon>
    </lineage>
</organism>
<dbReference type="InterPro" id="IPR002033">
    <property type="entry name" value="TatC"/>
</dbReference>
<comment type="function">
    <text evidence="5">Part of the twin-arginine translocation (Tat) system that transports large folded proteins containing a characteristic twin-arginine motif in their signal peptide across membranes.</text>
</comment>
<evidence type="ECO:0000256" key="3">
    <source>
        <dbReference type="ARBA" id="ARBA00022989"/>
    </source>
</evidence>
<dbReference type="GO" id="GO:0009977">
    <property type="term" value="F:proton motive force dependent protein transmembrane transporter activity"/>
    <property type="evidence" value="ECO:0007669"/>
    <property type="project" value="TreeGrafter"/>
</dbReference>